<dbReference type="HOGENOM" id="CLU_366448_0_0_1"/>
<proteinExistence type="predicted"/>
<sequence length="761" mass="82380">MNDNGILGWQPTPTEVNFLAGRLNDHHKLTPDIKEMTLCFRLISEFGTRFAATNRELPMTYISEMVKQFKEAAVPDNTGVASRFVLGPNHINQFGGTAGNQSQLDFGYTYDYGNNQAQPSFTTSASYTPDSFGTQSLGLDAQQDNYLGYLAADDMAFAKSPTQGVGINMQFPLATTSGIGSQSTKLGTSSLDLSIQGAGAGQIGINQSIGTKGAPSTTQDQRTGGGKSRPNPQAQAVETSASRPDSQDQDVLTRQSTPDEDSFADGESEADLELGLMPVITMPPAKANHKKKPRRNTFYGSKITPELAFARSLEGADKNEVDETIRANPALQPERIRVLAAVRRKRYMELSESEKSHWTAEAEKMNESPPDLGSVRVQKEFRSLQEEAYEAFFFPMATLVFTPPNKMDAAQAHILYNSGTHQKLTDWIQKERGEAGLRLFMGYLEDYAVSLYKSDNKTAALTEGVKPQIISKSKQRPKPQLGAIWEGKLREIPDLKGMNVDDFRYLFRCAMLERWHECGHTGTSVPWSRFESIPSNYIQEEYILEGPQWYKSPERSGFTAEVLKKMLERFIEHQKGNIEYKRGLVFLPIGTGGQTVYPIKRGTKVSKAASKAVTLTISGDTAVSTISNGSTTASALPTTAAPPSTDPGIVSAPAQSNTPLVNPSVAPITKSATVAPTPSTPPSPTASAAVSPAAILPAEPTSTSPVDSSTVLAPVHVAIPSGPPATAPSSDVPPPTNPNYLWLLHARVDAHDTPLHTGQSV</sequence>
<feature type="compositionally biased region" description="Polar residues" evidence="1">
    <location>
        <begin position="230"/>
        <end position="256"/>
    </location>
</feature>
<feature type="region of interest" description="Disordered" evidence="1">
    <location>
        <begin position="206"/>
        <end position="268"/>
    </location>
</feature>
<feature type="region of interest" description="Disordered" evidence="1">
    <location>
        <begin position="354"/>
        <end position="373"/>
    </location>
</feature>
<keyword evidence="3" id="KW-1185">Reference proteome</keyword>
<protein>
    <submittedName>
        <fullName evidence="2">Uncharacterized protein</fullName>
    </submittedName>
</protein>
<accession>A0A0C3AFK4</accession>
<feature type="compositionally biased region" description="Acidic residues" evidence="1">
    <location>
        <begin position="258"/>
        <end position="268"/>
    </location>
</feature>
<evidence type="ECO:0000256" key="1">
    <source>
        <dbReference type="SAM" id="MobiDB-lite"/>
    </source>
</evidence>
<reference evidence="3" key="2">
    <citation type="submission" date="2015-01" db="EMBL/GenBank/DDBJ databases">
        <title>Evolutionary Origins and Diversification of the Mycorrhizal Mutualists.</title>
        <authorList>
            <consortium name="DOE Joint Genome Institute"/>
            <consortium name="Mycorrhizal Genomics Consortium"/>
            <person name="Kohler A."/>
            <person name="Kuo A."/>
            <person name="Nagy L.G."/>
            <person name="Floudas D."/>
            <person name="Copeland A."/>
            <person name="Barry K.W."/>
            <person name="Cichocki N."/>
            <person name="Veneault-Fourrey C."/>
            <person name="LaButti K."/>
            <person name="Lindquist E.A."/>
            <person name="Lipzen A."/>
            <person name="Lundell T."/>
            <person name="Morin E."/>
            <person name="Murat C."/>
            <person name="Riley R."/>
            <person name="Ohm R."/>
            <person name="Sun H."/>
            <person name="Tunlid A."/>
            <person name="Henrissat B."/>
            <person name="Grigoriev I.V."/>
            <person name="Hibbett D.S."/>
            <person name="Martin F."/>
        </authorList>
    </citation>
    <scope>NUCLEOTIDE SEQUENCE [LARGE SCALE GENOMIC DNA]</scope>
    <source>
        <strain evidence="3">MAFF 305830</strain>
    </source>
</reference>
<evidence type="ECO:0000313" key="2">
    <source>
        <dbReference type="EMBL" id="KIM23440.1"/>
    </source>
</evidence>
<evidence type="ECO:0000313" key="3">
    <source>
        <dbReference type="Proteomes" id="UP000054097"/>
    </source>
</evidence>
<dbReference type="AlphaFoldDB" id="A0A0C3AFK4"/>
<gene>
    <name evidence="2" type="ORF">M408DRAFT_320994</name>
</gene>
<dbReference type="EMBL" id="KN824337">
    <property type="protein sequence ID" value="KIM23440.1"/>
    <property type="molecule type" value="Genomic_DNA"/>
</dbReference>
<dbReference type="Proteomes" id="UP000054097">
    <property type="component" value="Unassembled WGS sequence"/>
</dbReference>
<organism evidence="2 3">
    <name type="scientific">Serendipita vermifera MAFF 305830</name>
    <dbReference type="NCBI Taxonomy" id="933852"/>
    <lineage>
        <taxon>Eukaryota</taxon>
        <taxon>Fungi</taxon>
        <taxon>Dikarya</taxon>
        <taxon>Basidiomycota</taxon>
        <taxon>Agaricomycotina</taxon>
        <taxon>Agaricomycetes</taxon>
        <taxon>Sebacinales</taxon>
        <taxon>Serendipitaceae</taxon>
        <taxon>Serendipita</taxon>
    </lineage>
</organism>
<name>A0A0C3AFK4_SERVB</name>
<reference evidence="2 3" key="1">
    <citation type="submission" date="2014-04" db="EMBL/GenBank/DDBJ databases">
        <authorList>
            <consortium name="DOE Joint Genome Institute"/>
            <person name="Kuo A."/>
            <person name="Zuccaro A."/>
            <person name="Kohler A."/>
            <person name="Nagy L.G."/>
            <person name="Floudas D."/>
            <person name="Copeland A."/>
            <person name="Barry K.W."/>
            <person name="Cichocki N."/>
            <person name="Veneault-Fourrey C."/>
            <person name="LaButti K."/>
            <person name="Lindquist E.A."/>
            <person name="Lipzen A."/>
            <person name="Lundell T."/>
            <person name="Morin E."/>
            <person name="Murat C."/>
            <person name="Sun H."/>
            <person name="Tunlid A."/>
            <person name="Henrissat B."/>
            <person name="Grigoriev I.V."/>
            <person name="Hibbett D.S."/>
            <person name="Martin F."/>
            <person name="Nordberg H.P."/>
            <person name="Cantor M.N."/>
            <person name="Hua S.X."/>
        </authorList>
    </citation>
    <scope>NUCLEOTIDE SEQUENCE [LARGE SCALE GENOMIC DNA]</scope>
    <source>
        <strain evidence="2 3">MAFF 305830</strain>
    </source>
</reference>
<feature type="compositionally biased region" description="Basic and acidic residues" evidence="1">
    <location>
        <begin position="354"/>
        <end position="366"/>
    </location>
</feature>